<sequence length="89" mass="10440">MLQINRQNLPTSDELLDSDDTPVDNEDQNFVPNVLLFLLEYIWKSRDDWFFAVDMGVYHPVRSRSHIASITIAGNMYRDRIANPSKRQQ</sequence>
<name>A0AAW9Q240_9CYAN</name>
<organism evidence="2 3">
    <name type="scientific">Tumidithrix elongata BACA0141</name>
    <dbReference type="NCBI Taxonomy" id="2716417"/>
    <lineage>
        <taxon>Bacteria</taxon>
        <taxon>Bacillati</taxon>
        <taxon>Cyanobacteriota</taxon>
        <taxon>Cyanophyceae</taxon>
        <taxon>Pseudanabaenales</taxon>
        <taxon>Pseudanabaenaceae</taxon>
        <taxon>Tumidithrix</taxon>
        <taxon>Tumidithrix elongata</taxon>
    </lineage>
</organism>
<feature type="region of interest" description="Disordered" evidence="1">
    <location>
        <begin position="1"/>
        <end position="27"/>
    </location>
</feature>
<evidence type="ECO:0000313" key="3">
    <source>
        <dbReference type="Proteomes" id="UP001333818"/>
    </source>
</evidence>
<dbReference type="AlphaFoldDB" id="A0AAW9Q240"/>
<gene>
    <name evidence="2" type="ORF">V2H45_11120</name>
</gene>
<dbReference type="EMBL" id="JAZBJZ010000038">
    <property type="protein sequence ID" value="MEE3717300.1"/>
    <property type="molecule type" value="Genomic_DNA"/>
</dbReference>
<keyword evidence="3" id="KW-1185">Reference proteome</keyword>
<evidence type="ECO:0000313" key="2">
    <source>
        <dbReference type="EMBL" id="MEE3717300.1"/>
    </source>
</evidence>
<feature type="compositionally biased region" description="Acidic residues" evidence="1">
    <location>
        <begin position="14"/>
        <end position="27"/>
    </location>
</feature>
<evidence type="ECO:0000256" key="1">
    <source>
        <dbReference type="SAM" id="MobiDB-lite"/>
    </source>
</evidence>
<comment type="caution">
    <text evidence="2">The sequence shown here is derived from an EMBL/GenBank/DDBJ whole genome shotgun (WGS) entry which is preliminary data.</text>
</comment>
<reference evidence="2" key="1">
    <citation type="submission" date="2024-01" db="EMBL/GenBank/DDBJ databases">
        <title>Bank of Algae and Cyanobacteria of the Azores (BACA) strain genomes.</title>
        <authorList>
            <person name="Luz R."/>
            <person name="Cordeiro R."/>
            <person name="Fonseca A."/>
            <person name="Goncalves V."/>
        </authorList>
    </citation>
    <scope>NUCLEOTIDE SEQUENCE</scope>
    <source>
        <strain evidence="2">BACA0141</strain>
    </source>
</reference>
<accession>A0AAW9Q240</accession>
<protein>
    <submittedName>
        <fullName evidence="2">Uncharacterized protein</fullName>
    </submittedName>
</protein>
<feature type="compositionally biased region" description="Polar residues" evidence="1">
    <location>
        <begin position="1"/>
        <end position="11"/>
    </location>
</feature>
<dbReference type="RefSeq" id="WP_330483729.1">
    <property type="nucleotide sequence ID" value="NZ_JAZBJZ010000038.1"/>
</dbReference>
<proteinExistence type="predicted"/>
<dbReference type="Proteomes" id="UP001333818">
    <property type="component" value="Unassembled WGS sequence"/>
</dbReference>